<dbReference type="EMBL" id="MT142566">
    <property type="protein sequence ID" value="QJA85295.1"/>
    <property type="molecule type" value="Genomic_DNA"/>
</dbReference>
<reference evidence="2" key="1">
    <citation type="submission" date="2020-03" db="EMBL/GenBank/DDBJ databases">
        <title>The deep terrestrial virosphere.</title>
        <authorList>
            <person name="Holmfeldt K."/>
            <person name="Nilsson E."/>
            <person name="Simone D."/>
            <person name="Lopez-Fernandez M."/>
            <person name="Wu X."/>
            <person name="de Brujin I."/>
            <person name="Lundin D."/>
            <person name="Andersson A."/>
            <person name="Bertilsson S."/>
            <person name="Dopson M."/>
        </authorList>
    </citation>
    <scope>NUCLEOTIDE SEQUENCE</scope>
    <source>
        <strain evidence="2">MM171A00427</strain>
        <strain evidence="3">MM171B01825</strain>
        <strain evidence="1">MM415B02234</strain>
    </source>
</reference>
<sequence length="77" mass="8415">MALSDLSEEQVAKLKQYYLGLLSPLEEYEITRLLLRPVVCRAYGDIEDTATFVADAALAGTGDSTELDGLFSDEEAI</sequence>
<evidence type="ECO:0000313" key="1">
    <source>
        <dbReference type="EMBL" id="QJA85295.1"/>
    </source>
</evidence>
<evidence type="ECO:0000313" key="3">
    <source>
        <dbReference type="EMBL" id="QJB01859.1"/>
    </source>
</evidence>
<evidence type="ECO:0000313" key="2">
    <source>
        <dbReference type="EMBL" id="QJB00512.1"/>
    </source>
</evidence>
<dbReference type="AlphaFoldDB" id="A0A6M3M6D7"/>
<dbReference type="EMBL" id="MT143739">
    <property type="protein sequence ID" value="QJB01859.1"/>
    <property type="molecule type" value="Genomic_DNA"/>
</dbReference>
<proteinExistence type="predicted"/>
<accession>A0A6M3M6D7</accession>
<dbReference type="EMBL" id="MT143695">
    <property type="protein sequence ID" value="QJB00512.1"/>
    <property type="molecule type" value="Genomic_DNA"/>
</dbReference>
<gene>
    <name evidence="2" type="ORF">MM171A00427_0008</name>
    <name evidence="3" type="ORF">MM171B01825_0008</name>
    <name evidence="1" type="ORF">MM415B02234_0013</name>
</gene>
<organism evidence="2">
    <name type="scientific">viral metagenome</name>
    <dbReference type="NCBI Taxonomy" id="1070528"/>
    <lineage>
        <taxon>unclassified sequences</taxon>
        <taxon>metagenomes</taxon>
        <taxon>organismal metagenomes</taxon>
    </lineage>
</organism>
<protein>
    <submittedName>
        <fullName evidence="2">Uncharacterized protein</fullName>
    </submittedName>
</protein>
<name>A0A6M3M6D7_9ZZZZ</name>